<gene>
    <name evidence="2" type="ORF">SAMN05216197_11344</name>
</gene>
<name>A0A1I0EEM0_9PSED</name>
<dbReference type="EMBL" id="FOHW01000013">
    <property type="protein sequence ID" value="SET42932.1"/>
    <property type="molecule type" value="Genomic_DNA"/>
</dbReference>
<dbReference type="RefSeq" id="WP_074889166.1">
    <property type="nucleotide sequence ID" value="NZ_FOHW01000013.1"/>
</dbReference>
<feature type="region of interest" description="Disordered" evidence="1">
    <location>
        <begin position="18"/>
        <end position="38"/>
    </location>
</feature>
<organism evidence="2 3">
    <name type="scientific">Pseudomonas graminis</name>
    <dbReference type="NCBI Taxonomy" id="158627"/>
    <lineage>
        <taxon>Bacteria</taxon>
        <taxon>Pseudomonadati</taxon>
        <taxon>Pseudomonadota</taxon>
        <taxon>Gammaproteobacteria</taxon>
        <taxon>Pseudomonadales</taxon>
        <taxon>Pseudomonadaceae</taxon>
        <taxon>Pseudomonas</taxon>
    </lineage>
</organism>
<evidence type="ECO:0000313" key="2">
    <source>
        <dbReference type="EMBL" id="SET42932.1"/>
    </source>
</evidence>
<sequence>MLSLSFRNPAEAALLLPPTAASNPLGTDDPQQSLSAADQVRQGIEVLLSPDAQKAAKKGDKNADIDATHLPDRIKEQLKLIRSIQERIAKRMQDMQAFMSDRSLSPRAREGKMRQLQMEIMAMTSSLIQATNQLNQAMQQMHLSLADQTLAGTLVSPQNLQS</sequence>
<dbReference type="OrthoDB" id="6876064at2"/>
<evidence type="ECO:0000313" key="3">
    <source>
        <dbReference type="Proteomes" id="UP000182332"/>
    </source>
</evidence>
<accession>A0A1I0EEM0</accession>
<proteinExistence type="predicted"/>
<dbReference type="AlphaFoldDB" id="A0A1I0EEM0"/>
<dbReference type="Proteomes" id="UP000182332">
    <property type="component" value="Unassembled WGS sequence"/>
</dbReference>
<evidence type="ECO:0000256" key="1">
    <source>
        <dbReference type="SAM" id="MobiDB-lite"/>
    </source>
</evidence>
<protein>
    <submittedName>
        <fullName evidence="2">Uncharacterized protein</fullName>
    </submittedName>
</protein>
<reference evidence="2 3" key="1">
    <citation type="submission" date="2016-10" db="EMBL/GenBank/DDBJ databases">
        <authorList>
            <person name="de Groot N.N."/>
        </authorList>
    </citation>
    <scope>NUCLEOTIDE SEQUENCE [LARGE SCALE GENOMIC DNA]</scope>
    <source>
        <strain evidence="2 3">DSM 11363</strain>
    </source>
</reference>